<gene>
    <name evidence="8" type="ORF">WJX73_009467</name>
</gene>
<dbReference type="GO" id="GO:0008270">
    <property type="term" value="F:zinc ion binding"/>
    <property type="evidence" value="ECO:0007669"/>
    <property type="project" value="UniProtKB-KW"/>
</dbReference>
<dbReference type="InterPro" id="IPR006568">
    <property type="entry name" value="PSP_pro-rich"/>
</dbReference>
<evidence type="ECO:0000256" key="3">
    <source>
        <dbReference type="ARBA" id="ARBA00022771"/>
    </source>
</evidence>
<comment type="subcellular location">
    <subcellularLocation>
        <location evidence="1">Nucleus</location>
    </subcellularLocation>
</comment>
<feature type="compositionally biased region" description="Low complexity" evidence="6">
    <location>
        <begin position="274"/>
        <end position="286"/>
    </location>
</feature>
<dbReference type="InterPro" id="IPR052115">
    <property type="entry name" value="NEXT_complex_subunit_ZCCHC8"/>
</dbReference>
<sequence>MGRSRLTQMVPAEDPSVSVTFSSLPKASQEVLREKVLEWARWHALEFPPQVLAMVPGVRMSGSVNCDPALFTDGTVGAWLDVPSASSVPVSGSEFNVQYEMENKAPKYDRSGSILEEPSPSALKAKASGFTLVQKQRNGLRCFNCGSYSHGLKECWHQRDDAAIDQARAGIPGSKEKAANSRYFGATPQSADQLEFQGLEPGKLSSELRTALGLGPLDPPPWIHRMRQLGYPPGYVSTPAEPDEQPVEDRIDFLDDAHAQPVAGSPLDGSADEAASPALPDPGDAAPLDDEPAVDDLDFIPFALDSDDMQLSDSAAQAEAP</sequence>
<accession>A0AAW1NMN5</accession>
<evidence type="ECO:0000256" key="4">
    <source>
        <dbReference type="ARBA" id="ARBA00022833"/>
    </source>
</evidence>
<organism evidence="8 9">
    <name type="scientific">Symbiochloris irregularis</name>
    <dbReference type="NCBI Taxonomy" id="706552"/>
    <lineage>
        <taxon>Eukaryota</taxon>
        <taxon>Viridiplantae</taxon>
        <taxon>Chlorophyta</taxon>
        <taxon>core chlorophytes</taxon>
        <taxon>Trebouxiophyceae</taxon>
        <taxon>Trebouxiales</taxon>
        <taxon>Trebouxiaceae</taxon>
        <taxon>Symbiochloris</taxon>
    </lineage>
</organism>
<evidence type="ECO:0000256" key="5">
    <source>
        <dbReference type="ARBA" id="ARBA00023242"/>
    </source>
</evidence>
<evidence type="ECO:0000259" key="7">
    <source>
        <dbReference type="SMART" id="SM00581"/>
    </source>
</evidence>
<dbReference type="SMART" id="SM00581">
    <property type="entry name" value="PSP"/>
    <property type="match status" value="1"/>
</dbReference>
<dbReference type="AlphaFoldDB" id="A0AAW1NMN5"/>
<evidence type="ECO:0000256" key="2">
    <source>
        <dbReference type="ARBA" id="ARBA00022723"/>
    </source>
</evidence>
<keyword evidence="2" id="KW-0479">Metal-binding</keyword>
<keyword evidence="3" id="KW-0863">Zinc-finger</keyword>
<evidence type="ECO:0000313" key="9">
    <source>
        <dbReference type="Proteomes" id="UP001465755"/>
    </source>
</evidence>
<feature type="compositionally biased region" description="Acidic residues" evidence="6">
    <location>
        <begin position="287"/>
        <end position="298"/>
    </location>
</feature>
<dbReference type="PANTHER" id="PTHR13316">
    <property type="entry name" value="ZINC FINGER, CCHC DOMAIN CONTAINING 8"/>
    <property type="match status" value="1"/>
</dbReference>
<reference evidence="8 9" key="1">
    <citation type="journal article" date="2024" name="Nat. Commun.">
        <title>Phylogenomics reveals the evolutionary origins of lichenization in chlorophyte algae.</title>
        <authorList>
            <person name="Puginier C."/>
            <person name="Libourel C."/>
            <person name="Otte J."/>
            <person name="Skaloud P."/>
            <person name="Haon M."/>
            <person name="Grisel S."/>
            <person name="Petersen M."/>
            <person name="Berrin J.G."/>
            <person name="Delaux P.M."/>
            <person name="Dal Grande F."/>
            <person name="Keller J."/>
        </authorList>
    </citation>
    <scope>NUCLEOTIDE SEQUENCE [LARGE SCALE GENOMIC DNA]</scope>
    <source>
        <strain evidence="8 9">SAG 2036</strain>
    </source>
</reference>
<dbReference type="GO" id="GO:0071013">
    <property type="term" value="C:catalytic step 2 spliceosome"/>
    <property type="evidence" value="ECO:0007669"/>
    <property type="project" value="TreeGrafter"/>
</dbReference>
<dbReference type="PANTHER" id="PTHR13316:SF0">
    <property type="entry name" value="ZINC FINGER CCHC DOMAIN-CONTAINING PROTEIN 8"/>
    <property type="match status" value="1"/>
</dbReference>
<evidence type="ECO:0000313" key="8">
    <source>
        <dbReference type="EMBL" id="KAK9786806.1"/>
    </source>
</evidence>
<keyword evidence="9" id="KW-1185">Reference proteome</keyword>
<dbReference type="GO" id="GO:0003723">
    <property type="term" value="F:RNA binding"/>
    <property type="evidence" value="ECO:0007669"/>
    <property type="project" value="TreeGrafter"/>
</dbReference>
<evidence type="ECO:0000256" key="6">
    <source>
        <dbReference type="SAM" id="MobiDB-lite"/>
    </source>
</evidence>
<dbReference type="EMBL" id="JALJOQ010000263">
    <property type="protein sequence ID" value="KAK9786806.1"/>
    <property type="molecule type" value="Genomic_DNA"/>
</dbReference>
<protein>
    <recommendedName>
        <fullName evidence="7">PSP proline-rich domain-containing protein</fullName>
    </recommendedName>
</protein>
<comment type="caution">
    <text evidence="8">The sequence shown here is derived from an EMBL/GenBank/DDBJ whole genome shotgun (WGS) entry which is preliminary data.</text>
</comment>
<dbReference type="Proteomes" id="UP001465755">
    <property type="component" value="Unassembled WGS sequence"/>
</dbReference>
<proteinExistence type="predicted"/>
<keyword evidence="5" id="KW-0539">Nucleus</keyword>
<feature type="domain" description="PSP proline-rich" evidence="7">
    <location>
        <begin position="196"/>
        <end position="247"/>
    </location>
</feature>
<dbReference type="Pfam" id="PF04046">
    <property type="entry name" value="PSP"/>
    <property type="match status" value="1"/>
</dbReference>
<evidence type="ECO:0000256" key="1">
    <source>
        <dbReference type="ARBA" id="ARBA00004123"/>
    </source>
</evidence>
<feature type="region of interest" description="Disordered" evidence="6">
    <location>
        <begin position="260"/>
        <end position="321"/>
    </location>
</feature>
<keyword evidence="4" id="KW-0862">Zinc</keyword>
<name>A0AAW1NMN5_9CHLO</name>